<keyword evidence="9" id="KW-0472">Membrane</keyword>
<dbReference type="Pfam" id="PF02518">
    <property type="entry name" value="HATPase_c"/>
    <property type="match status" value="1"/>
</dbReference>
<sequence>MSASSKVDALTVLRRPYLLFSRWPLRFLTYEITSIALALAGGVVLLTLVALPLWALLFAAVERRRGRILGYPALPSLPREGPSESFASKLLRLYTDPATWRAVLSLVLSLLFGFAQLALLVYSASIVVFTSALPQQIALYRRVLEETGFGFVPMEPIPTPGGPYFQVTDTTGMVVWIVIAAVVVVVLCSIAAGLAVAQVQIGRVLLSTREADLEQEVTELEGSRSTLLDSFEDDRARIERDLHDGAQQHLVLTSLLIGTAARQMKALGDDAATLTAVATLEKAQSSAELALSALRTTVLGFYTDVLSDHGLPVAVEELAHRSTIPVQVRSTLSQRLPATVERCAYFVVSEALTNSLKHSGASHIDIRIEDDGGRIVVSVADDGVGGIDPTKGSGLRGLRERVRGCGGSLSTIGPPGGPTVVTLELPVEATALSSGAL</sequence>
<dbReference type="Proteomes" id="UP000189735">
    <property type="component" value="Unassembled WGS sequence"/>
</dbReference>
<evidence type="ECO:0000313" key="11">
    <source>
        <dbReference type="EMBL" id="SKA79808.1"/>
    </source>
</evidence>
<dbReference type="InterPro" id="IPR011712">
    <property type="entry name" value="Sig_transdc_His_kin_sub3_dim/P"/>
</dbReference>
<feature type="transmembrane region" description="Helical" evidence="9">
    <location>
        <begin position="102"/>
        <end position="124"/>
    </location>
</feature>
<keyword evidence="9" id="KW-0812">Transmembrane</keyword>
<keyword evidence="9" id="KW-1133">Transmembrane helix</keyword>
<dbReference type="SMART" id="SM00387">
    <property type="entry name" value="HATPase_c"/>
    <property type="match status" value="1"/>
</dbReference>
<feature type="transmembrane region" description="Helical" evidence="9">
    <location>
        <begin position="173"/>
        <end position="197"/>
    </location>
</feature>
<reference evidence="12" key="1">
    <citation type="submission" date="2017-02" db="EMBL/GenBank/DDBJ databases">
        <authorList>
            <person name="Varghese N."/>
            <person name="Submissions S."/>
        </authorList>
    </citation>
    <scope>NUCLEOTIDE SEQUENCE [LARGE SCALE GENOMIC DNA]</scope>
    <source>
        <strain evidence="12">VKM Ac-2052</strain>
    </source>
</reference>
<keyword evidence="6 11" id="KW-0418">Kinase</keyword>
<dbReference type="GO" id="GO:0016020">
    <property type="term" value="C:membrane"/>
    <property type="evidence" value="ECO:0007669"/>
    <property type="project" value="InterPro"/>
</dbReference>
<gene>
    <name evidence="11" type="ORF">SAMN06295879_0126</name>
</gene>
<dbReference type="InterPro" id="IPR050482">
    <property type="entry name" value="Sensor_HK_TwoCompSys"/>
</dbReference>
<feature type="transmembrane region" description="Helical" evidence="9">
    <location>
        <begin position="35"/>
        <end position="61"/>
    </location>
</feature>
<dbReference type="Pfam" id="PF07730">
    <property type="entry name" value="HisKA_3"/>
    <property type="match status" value="1"/>
</dbReference>
<dbReference type="InterPro" id="IPR036890">
    <property type="entry name" value="HATPase_C_sf"/>
</dbReference>
<dbReference type="InterPro" id="IPR003594">
    <property type="entry name" value="HATPase_dom"/>
</dbReference>
<accession>A0A1T4WSJ3</accession>
<dbReference type="EMBL" id="FUYG01000001">
    <property type="protein sequence ID" value="SKA79808.1"/>
    <property type="molecule type" value="Genomic_DNA"/>
</dbReference>
<evidence type="ECO:0000256" key="7">
    <source>
        <dbReference type="ARBA" id="ARBA00022840"/>
    </source>
</evidence>
<keyword evidence="3" id="KW-0597">Phosphoprotein</keyword>
<dbReference type="GO" id="GO:0000155">
    <property type="term" value="F:phosphorelay sensor kinase activity"/>
    <property type="evidence" value="ECO:0007669"/>
    <property type="project" value="InterPro"/>
</dbReference>
<dbReference type="AlphaFoldDB" id="A0A1T4WSJ3"/>
<dbReference type="GO" id="GO:0046983">
    <property type="term" value="F:protein dimerization activity"/>
    <property type="evidence" value="ECO:0007669"/>
    <property type="project" value="InterPro"/>
</dbReference>
<dbReference type="PANTHER" id="PTHR24421">
    <property type="entry name" value="NITRATE/NITRITE SENSOR PROTEIN NARX-RELATED"/>
    <property type="match status" value="1"/>
</dbReference>
<keyword evidence="4" id="KW-0808">Transferase</keyword>
<comment type="catalytic activity">
    <reaction evidence="1">
        <text>ATP + protein L-histidine = ADP + protein N-phospho-L-histidine.</text>
        <dbReference type="EC" id="2.7.13.3"/>
    </reaction>
</comment>
<evidence type="ECO:0000313" key="12">
    <source>
        <dbReference type="Proteomes" id="UP000189735"/>
    </source>
</evidence>
<organism evidence="11 12">
    <name type="scientific">Agreia bicolorata</name>
    <dbReference type="NCBI Taxonomy" id="110935"/>
    <lineage>
        <taxon>Bacteria</taxon>
        <taxon>Bacillati</taxon>
        <taxon>Actinomycetota</taxon>
        <taxon>Actinomycetes</taxon>
        <taxon>Micrococcales</taxon>
        <taxon>Microbacteriaceae</taxon>
        <taxon>Agreia</taxon>
    </lineage>
</organism>
<dbReference type="CDD" id="cd16917">
    <property type="entry name" value="HATPase_UhpB-NarQ-NarX-like"/>
    <property type="match status" value="1"/>
</dbReference>
<dbReference type="Gene3D" id="3.30.565.10">
    <property type="entry name" value="Histidine kinase-like ATPase, C-terminal domain"/>
    <property type="match status" value="1"/>
</dbReference>
<evidence type="ECO:0000256" key="9">
    <source>
        <dbReference type="SAM" id="Phobius"/>
    </source>
</evidence>
<evidence type="ECO:0000256" key="4">
    <source>
        <dbReference type="ARBA" id="ARBA00022679"/>
    </source>
</evidence>
<keyword evidence="7" id="KW-0067">ATP-binding</keyword>
<dbReference type="EC" id="2.7.13.3" evidence="2"/>
<dbReference type="GO" id="GO:0005524">
    <property type="term" value="F:ATP binding"/>
    <property type="evidence" value="ECO:0007669"/>
    <property type="project" value="UniProtKB-KW"/>
</dbReference>
<evidence type="ECO:0000256" key="2">
    <source>
        <dbReference type="ARBA" id="ARBA00012438"/>
    </source>
</evidence>
<dbReference type="InterPro" id="IPR025828">
    <property type="entry name" value="Put_sensor_dom"/>
</dbReference>
<dbReference type="Gene3D" id="1.20.5.1930">
    <property type="match status" value="1"/>
</dbReference>
<evidence type="ECO:0000256" key="8">
    <source>
        <dbReference type="ARBA" id="ARBA00023012"/>
    </source>
</evidence>
<evidence type="ECO:0000259" key="10">
    <source>
        <dbReference type="SMART" id="SM00387"/>
    </source>
</evidence>
<name>A0A1T4WSJ3_9MICO</name>
<dbReference type="PANTHER" id="PTHR24421:SF10">
    <property type="entry name" value="NITRATE_NITRITE SENSOR PROTEIN NARQ"/>
    <property type="match status" value="1"/>
</dbReference>
<evidence type="ECO:0000256" key="5">
    <source>
        <dbReference type="ARBA" id="ARBA00022741"/>
    </source>
</evidence>
<dbReference type="SUPFAM" id="SSF55874">
    <property type="entry name" value="ATPase domain of HSP90 chaperone/DNA topoisomerase II/histidine kinase"/>
    <property type="match status" value="1"/>
</dbReference>
<keyword evidence="5" id="KW-0547">Nucleotide-binding</keyword>
<protein>
    <recommendedName>
        <fullName evidence="2">histidine kinase</fullName>
        <ecNumber evidence="2">2.7.13.3</ecNumber>
    </recommendedName>
</protein>
<proteinExistence type="predicted"/>
<feature type="domain" description="Histidine kinase/HSP90-like ATPase" evidence="10">
    <location>
        <begin position="339"/>
        <end position="429"/>
    </location>
</feature>
<evidence type="ECO:0000256" key="1">
    <source>
        <dbReference type="ARBA" id="ARBA00000085"/>
    </source>
</evidence>
<dbReference type="Pfam" id="PF13796">
    <property type="entry name" value="Sensor"/>
    <property type="match status" value="1"/>
</dbReference>
<evidence type="ECO:0000256" key="3">
    <source>
        <dbReference type="ARBA" id="ARBA00022553"/>
    </source>
</evidence>
<evidence type="ECO:0000256" key="6">
    <source>
        <dbReference type="ARBA" id="ARBA00022777"/>
    </source>
</evidence>
<dbReference type="RefSeq" id="WP_078712978.1">
    <property type="nucleotide sequence ID" value="NZ_FUYG01000001.1"/>
</dbReference>
<keyword evidence="8" id="KW-0902">Two-component regulatory system</keyword>